<dbReference type="EMBL" id="AXDC01000009">
    <property type="protein sequence ID" value="ERM92673.1"/>
    <property type="molecule type" value="Genomic_DNA"/>
</dbReference>
<proteinExistence type="predicted"/>
<accession>U5CRS5</accession>
<evidence type="ECO:0000313" key="2">
    <source>
        <dbReference type="Proteomes" id="UP000016856"/>
    </source>
</evidence>
<sequence length="32" mass="3813">MIFLKSTLPYNNGGREFYIVFQQFSCIIILKK</sequence>
<evidence type="ECO:0000313" key="1">
    <source>
        <dbReference type="EMBL" id="ERM92673.1"/>
    </source>
</evidence>
<organism evidence="1 2">
    <name type="scientific">Caldanaerobacter subterraneus subsp. yonseiensis KB-1</name>
    <dbReference type="NCBI Taxonomy" id="1388761"/>
    <lineage>
        <taxon>Bacteria</taxon>
        <taxon>Bacillati</taxon>
        <taxon>Bacillota</taxon>
        <taxon>Clostridia</taxon>
        <taxon>Thermoanaerobacterales</taxon>
        <taxon>Thermoanaerobacteraceae</taxon>
        <taxon>Caldanaerobacter</taxon>
    </lineage>
</organism>
<name>U5CRS5_CALSX</name>
<dbReference type="AlphaFoldDB" id="U5CRS5"/>
<protein>
    <submittedName>
        <fullName evidence="1">Uncharacterized protein</fullName>
    </submittedName>
</protein>
<dbReference type="Proteomes" id="UP000016856">
    <property type="component" value="Unassembled WGS sequence"/>
</dbReference>
<gene>
    <name evidence="1" type="ORF">O163_04450</name>
</gene>
<comment type="caution">
    <text evidence="1">The sequence shown here is derived from an EMBL/GenBank/DDBJ whole genome shotgun (WGS) entry which is preliminary data.</text>
</comment>
<reference evidence="1 2" key="1">
    <citation type="journal article" date="2013" name="Genome Announc.">
        <title>Draft Genome Sequence of an Anaerobic and Extremophilic Bacterium, Caldanaerobacter yonseiensis, Isolated from a Geothermal Hot Stream.</title>
        <authorList>
            <person name="Lee S.J."/>
            <person name="Lee Y.J."/>
            <person name="Park G.S."/>
            <person name="Kim B.C."/>
            <person name="Lee S.J."/>
            <person name="Shin J.H."/>
            <person name="Lee D.W."/>
        </authorList>
    </citation>
    <scope>NUCLEOTIDE SEQUENCE [LARGE SCALE GENOMIC DNA]</scope>
    <source>
        <strain evidence="1 2">KB-1</strain>
    </source>
</reference>